<evidence type="ECO:0000313" key="10">
    <source>
        <dbReference type="Proteomes" id="UP000320693"/>
    </source>
</evidence>
<accession>A0ABQ0S8L3</accession>
<comment type="caution">
    <text evidence="9">The sequence shown here is derived from an EMBL/GenBank/DDBJ whole genome shotgun (WGS) entry which is preliminary data.</text>
</comment>
<organism evidence="9 10">
    <name type="scientific">Pseudonocardia saturnea</name>
    <dbReference type="NCBI Taxonomy" id="33909"/>
    <lineage>
        <taxon>Bacteria</taxon>
        <taxon>Bacillati</taxon>
        <taxon>Actinomycetota</taxon>
        <taxon>Actinomycetes</taxon>
        <taxon>Pseudonocardiales</taxon>
        <taxon>Pseudonocardiaceae</taxon>
        <taxon>Pseudonocardia</taxon>
    </lineage>
</organism>
<evidence type="ECO:0000256" key="6">
    <source>
        <dbReference type="ARBA" id="ARBA00023136"/>
    </source>
</evidence>
<evidence type="ECO:0000256" key="1">
    <source>
        <dbReference type="ARBA" id="ARBA00004651"/>
    </source>
</evidence>
<sequence>MESSEEEEHCDETTTPGAPMTPGLDDVLGLMLSPEPGTLALTLAVLAVGVFVEGPIVTVVAGSLAGAGILDWWTVLLVAVVADLVADTALYLLGRAGNRPRVAPVLVKLGLTGRRWETLRERVGDNLGHVVLGAKLVDVGAIPAFLATGLAGVSYRRFLAWVVPATVVRAALLVGIGWAVGGRLASELADRPWILVVAGLGVGLGLVAGRALWVRAATSRKENVCAS</sequence>
<reference evidence="9 10" key="1">
    <citation type="submission" date="2019-06" db="EMBL/GenBank/DDBJ databases">
        <title>Whole genome shotgun sequence of Pseudonocardia saturnea NBRC 14499.</title>
        <authorList>
            <person name="Hosoyama A."/>
            <person name="Uohara A."/>
            <person name="Ohji S."/>
            <person name="Ichikawa N."/>
        </authorList>
    </citation>
    <scope>NUCLEOTIDE SEQUENCE [LARGE SCALE GENOMIC DNA]</scope>
    <source>
        <strain evidence="9 10">NBRC 14499</strain>
    </source>
</reference>
<evidence type="ECO:0000256" key="4">
    <source>
        <dbReference type="ARBA" id="ARBA00022692"/>
    </source>
</evidence>
<dbReference type="InterPro" id="IPR051311">
    <property type="entry name" value="DedA_domain"/>
</dbReference>
<evidence type="ECO:0000256" key="5">
    <source>
        <dbReference type="ARBA" id="ARBA00022989"/>
    </source>
</evidence>
<dbReference type="RefSeq" id="WP_141287084.1">
    <property type="nucleotide sequence ID" value="NZ_BJNH01000107.1"/>
</dbReference>
<gene>
    <name evidence="9" type="ORF">PSA01_61720</name>
</gene>
<evidence type="ECO:0008006" key="11">
    <source>
        <dbReference type="Google" id="ProtNLM"/>
    </source>
</evidence>
<keyword evidence="4 8" id="KW-0812">Transmembrane</keyword>
<feature type="compositionally biased region" description="Acidic residues" evidence="7">
    <location>
        <begin position="1"/>
        <end position="10"/>
    </location>
</feature>
<dbReference type="PANTHER" id="PTHR42709">
    <property type="entry name" value="ALKALINE PHOSPHATASE LIKE PROTEIN"/>
    <property type="match status" value="1"/>
</dbReference>
<keyword evidence="10" id="KW-1185">Reference proteome</keyword>
<name>A0ABQ0S8L3_9PSEU</name>
<dbReference type="Proteomes" id="UP000320693">
    <property type="component" value="Unassembled WGS sequence"/>
</dbReference>
<evidence type="ECO:0000256" key="8">
    <source>
        <dbReference type="SAM" id="Phobius"/>
    </source>
</evidence>
<evidence type="ECO:0000256" key="7">
    <source>
        <dbReference type="SAM" id="MobiDB-lite"/>
    </source>
</evidence>
<protein>
    <recommendedName>
        <fullName evidence="11">Membrane protein DedA with SNARE-associated domain</fullName>
    </recommendedName>
</protein>
<feature type="transmembrane region" description="Helical" evidence="8">
    <location>
        <begin position="193"/>
        <end position="213"/>
    </location>
</feature>
<dbReference type="EMBL" id="BJNH01000107">
    <property type="protein sequence ID" value="GEC29143.1"/>
    <property type="molecule type" value="Genomic_DNA"/>
</dbReference>
<dbReference type="PANTHER" id="PTHR42709:SF6">
    <property type="entry name" value="UNDECAPRENYL PHOSPHATE TRANSPORTER A"/>
    <property type="match status" value="1"/>
</dbReference>
<feature type="region of interest" description="Disordered" evidence="7">
    <location>
        <begin position="1"/>
        <end position="22"/>
    </location>
</feature>
<comment type="similarity">
    <text evidence="2">Belongs to the DedA family.</text>
</comment>
<evidence type="ECO:0000313" key="9">
    <source>
        <dbReference type="EMBL" id="GEC29143.1"/>
    </source>
</evidence>
<keyword evidence="6 8" id="KW-0472">Membrane</keyword>
<feature type="transmembrane region" description="Helical" evidence="8">
    <location>
        <begin position="158"/>
        <end position="181"/>
    </location>
</feature>
<comment type="subcellular location">
    <subcellularLocation>
        <location evidence="1">Cell membrane</location>
        <topology evidence="1">Multi-pass membrane protein</topology>
    </subcellularLocation>
</comment>
<feature type="transmembrane region" description="Helical" evidence="8">
    <location>
        <begin position="39"/>
        <end position="66"/>
    </location>
</feature>
<keyword evidence="5 8" id="KW-1133">Transmembrane helix</keyword>
<proteinExistence type="inferred from homology"/>
<evidence type="ECO:0000256" key="3">
    <source>
        <dbReference type="ARBA" id="ARBA00022475"/>
    </source>
</evidence>
<evidence type="ECO:0000256" key="2">
    <source>
        <dbReference type="ARBA" id="ARBA00010792"/>
    </source>
</evidence>
<keyword evidence="3" id="KW-1003">Cell membrane</keyword>